<feature type="compositionally biased region" description="Basic and acidic residues" evidence="1">
    <location>
        <begin position="38"/>
        <end position="64"/>
    </location>
</feature>
<protein>
    <submittedName>
        <fullName evidence="3">Uncharacterized protein</fullName>
    </submittedName>
</protein>
<accession>A0ABD2AYE2</accession>
<comment type="caution">
    <text evidence="3">The sequence shown here is derived from an EMBL/GenBank/DDBJ whole genome shotgun (WGS) entry which is preliminary data.</text>
</comment>
<dbReference type="Proteomes" id="UP001607302">
    <property type="component" value="Unassembled WGS sequence"/>
</dbReference>
<organism evidence="3 4">
    <name type="scientific">Vespula squamosa</name>
    <name type="common">Southern yellow jacket</name>
    <name type="synonym">Wasp</name>
    <dbReference type="NCBI Taxonomy" id="30214"/>
    <lineage>
        <taxon>Eukaryota</taxon>
        <taxon>Metazoa</taxon>
        <taxon>Ecdysozoa</taxon>
        <taxon>Arthropoda</taxon>
        <taxon>Hexapoda</taxon>
        <taxon>Insecta</taxon>
        <taxon>Pterygota</taxon>
        <taxon>Neoptera</taxon>
        <taxon>Endopterygota</taxon>
        <taxon>Hymenoptera</taxon>
        <taxon>Apocrita</taxon>
        <taxon>Aculeata</taxon>
        <taxon>Vespoidea</taxon>
        <taxon>Vespidae</taxon>
        <taxon>Vespinae</taxon>
        <taxon>Vespula</taxon>
    </lineage>
</organism>
<evidence type="ECO:0000313" key="3">
    <source>
        <dbReference type="EMBL" id="KAL2725623.1"/>
    </source>
</evidence>
<feature type="transmembrane region" description="Helical" evidence="2">
    <location>
        <begin position="93"/>
        <end position="114"/>
    </location>
</feature>
<gene>
    <name evidence="3" type="ORF">V1478_008296</name>
</gene>
<name>A0ABD2AYE2_VESSQ</name>
<keyword evidence="2" id="KW-0472">Membrane</keyword>
<keyword evidence="2" id="KW-1133">Transmembrane helix</keyword>
<feature type="region of interest" description="Disordered" evidence="1">
    <location>
        <begin position="34"/>
        <end position="67"/>
    </location>
</feature>
<evidence type="ECO:0000313" key="4">
    <source>
        <dbReference type="Proteomes" id="UP001607302"/>
    </source>
</evidence>
<keyword evidence="4" id="KW-1185">Reference proteome</keyword>
<sequence>MSRLKLANKLAGAVRRYYEQVLSAITGFRVSFQQSAHSKKEGRVARRGKRVYDEKSDGKSERGSRPTGWMSDWLAGWLAGWLTSWVVGDVVGAVAGSLLLVPPMLLVLVLSSMIDAT</sequence>
<dbReference type="EMBL" id="JAUDFV010000138">
    <property type="protein sequence ID" value="KAL2725623.1"/>
    <property type="molecule type" value="Genomic_DNA"/>
</dbReference>
<keyword evidence="2" id="KW-0812">Transmembrane</keyword>
<evidence type="ECO:0000256" key="1">
    <source>
        <dbReference type="SAM" id="MobiDB-lite"/>
    </source>
</evidence>
<proteinExistence type="predicted"/>
<dbReference type="AlphaFoldDB" id="A0ABD2AYE2"/>
<evidence type="ECO:0000256" key="2">
    <source>
        <dbReference type="SAM" id="Phobius"/>
    </source>
</evidence>
<reference evidence="3 4" key="1">
    <citation type="journal article" date="2024" name="Ann. Entomol. Soc. Am.">
        <title>Genomic analyses of the southern and eastern yellowjacket wasps (Hymenoptera: Vespidae) reveal evolutionary signatures of social life.</title>
        <authorList>
            <person name="Catto M.A."/>
            <person name="Caine P.B."/>
            <person name="Orr S.E."/>
            <person name="Hunt B.G."/>
            <person name="Goodisman M.A.D."/>
        </authorList>
    </citation>
    <scope>NUCLEOTIDE SEQUENCE [LARGE SCALE GENOMIC DNA]</scope>
    <source>
        <strain evidence="3">233</strain>
        <tissue evidence="3">Head and thorax</tissue>
    </source>
</reference>